<dbReference type="GO" id="GO:0015280">
    <property type="term" value="F:ligand-gated sodium channel activity"/>
    <property type="evidence" value="ECO:0007669"/>
    <property type="project" value="TreeGrafter"/>
</dbReference>
<comment type="similarity">
    <text evidence="2 12">Belongs to the amiloride-sensitive sodium channel (TC 1.A.6) family.</text>
</comment>
<evidence type="ECO:0000256" key="7">
    <source>
        <dbReference type="ARBA" id="ARBA00023053"/>
    </source>
</evidence>
<keyword evidence="8 12" id="KW-0406">Ion transport</keyword>
<gene>
    <name evidence="14" type="primary">AVEN_154027_1</name>
    <name evidence="14" type="ORF">CDAR_61</name>
</gene>
<evidence type="ECO:0000256" key="9">
    <source>
        <dbReference type="ARBA" id="ARBA00023136"/>
    </source>
</evidence>
<evidence type="ECO:0000313" key="15">
    <source>
        <dbReference type="Proteomes" id="UP001054837"/>
    </source>
</evidence>
<keyword evidence="11 12" id="KW-0407">Ion channel</keyword>
<evidence type="ECO:0000256" key="10">
    <source>
        <dbReference type="ARBA" id="ARBA00023201"/>
    </source>
</evidence>
<dbReference type="Gene3D" id="1.10.287.770">
    <property type="entry name" value="YojJ-like"/>
    <property type="match status" value="1"/>
</dbReference>
<evidence type="ECO:0000256" key="1">
    <source>
        <dbReference type="ARBA" id="ARBA00004141"/>
    </source>
</evidence>
<dbReference type="EMBL" id="BPLQ01010163">
    <property type="protein sequence ID" value="GIY48865.1"/>
    <property type="molecule type" value="Genomic_DNA"/>
</dbReference>
<keyword evidence="5 12" id="KW-0812">Transmembrane</keyword>
<keyword evidence="7" id="KW-0915">Sodium</keyword>
<dbReference type="PANTHER" id="PTHR11690">
    <property type="entry name" value="AMILORIDE-SENSITIVE SODIUM CHANNEL-RELATED"/>
    <property type="match status" value="1"/>
</dbReference>
<evidence type="ECO:0000256" key="5">
    <source>
        <dbReference type="ARBA" id="ARBA00022692"/>
    </source>
</evidence>
<keyword evidence="9 13" id="KW-0472">Membrane</keyword>
<dbReference type="PANTHER" id="PTHR11690:SF248">
    <property type="entry name" value="PICKPOCKET 17, ISOFORM A"/>
    <property type="match status" value="1"/>
</dbReference>
<feature type="transmembrane region" description="Helical" evidence="13">
    <location>
        <begin position="32"/>
        <end position="50"/>
    </location>
</feature>
<keyword evidence="6 13" id="KW-1133">Transmembrane helix</keyword>
<protein>
    <submittedName>
        <fullName evidence="14">Uncharacterized protein</fullName>
    </submittedName>
</protein>
<comment type="caution">
    <text evidence="14">The sequence shown here is derived from an EMBL/GenBank/DDBJ whole genome shotgun (WGS) entry which is preliminary data.</text>
</comment>
<keyword evidence="3 12" id="KW-0813">Transport</keyword>
<evidence type="ECO:0000256" key="2">
    <source>
        <dbReference type="ARBA" id="ARBA00007193"/>
    </source>
</evidence>
<evidence type="ECO:0000313" key="14">
    <source>
        <dbReference type="EMBL" id="GIY48865.1"/>
    </source>
</evidence>
<dbReference type="Pfam" id="PF00858">
    <property type="entry name" value="ASC"/>
    <property type="match status" value="1"/>
</dbReference>
<keyword evidence="10 12" id="KW-0739">Sodium transport</keyword>
<evidence type="ECO:0000256" key="3">
    <source>
        <dbReference type="ARBA" id="ARBA00022448"/>
    </source>
</evidence>
<evidence type="ECO:0000256" key="4">
    <source>
        <dbReference type="ARBA" id="ARBA00022461"/>
    </source>
</evidence>
<evidence type="ECO:0000256" key="8">
    <source>
        <dbReference type="ARBA" id="ARBA00023065"/>
    </source>
</evidence>
<name>A0AAV4TRQ3_9ARAC</name>
<keyword evidence="15" id="KW-1185">Reference proteome</keyword>
<organism evidence="14 15">
    <name type="scientific">Caerostris darwini</name>
    <dbReference type="NCBI Taxonomy" id="1538125"/>
    <lineage>
        <taxon>Eukaryota</taxon>
        <taxon>Metazoa</taxon>
        <taxon>Ecdysozoa</taxon>
        <taxon>Arthropoda</taxon>
        <taxon>Chelicerata</taxon>
        <taxon>Arachnida</taxon>
        <taxon>Araneae</taxon>
        <taxon>Araneomorphae</taxon>
        <taxon>Entelegynae</taxon>
        <taxon>Araneoidea</taxon>
        <taxon>Araneidae</taxon>
        <taxon>Caerostris</taxon>
    </lineage>
</organism>
<comment type="subcellular location">
    <subcellularLocation>
        <location evidence="1">Membrane</location>
        <topology evidence="1">Multi-pass membrane protein</topology>
    </subcellularLocation>
</comment>
<feature type="transmembrane region" description="Helical" evidence="13">
    <location>
        <begin position="452"/>
        <end position="485"/>
    </location>
</feature>
<reference evidence="14 15" key="1">
    <citation type="submission" date="2021-06" db="EMBL/GenBank/DDBJ databases">
        <title>Caerostris darwini draft genome.</title>
        <authorList>
            <person name="Kono N."/>
            <person name="Arakawa K."/>
        </authorList>
    </citation>
    <scope>NUCLEOTIDE SEQUENCE [LARGE SCALE GENOMIC DNA]</scope>
</reference>
<evidence type="ECO:0000256" key="13">
    <source>
        <dbReference type="SAM" id="Phobius"/>
    </source>
</evidence>
<evidence type="ECO:0000256" key="12">
    <source>
        <dbReference type="RuleBase" id="RU000679"/>
    </source>
</evidence>
<dbReference type="InterPro" id="IPR001873">
    <property type="entry name" value="ENaC"/>
</dbReference>
<dbReference type="AlphaFoldDB" id="A0AAV4TRQ3"/>
<keyword evidence="4 12" id="KW-0894">Sodium channel</keyword>
<dbReference type="Proteomes" id="UP001054837">
    <property type="component" value="Unassembled WGS sequence"/>
</dbReference>
<accession>A0AAV4TRQ3</accession>
<dbReference type="GO" id="GO:0005886">
    <property type="term" value="C:plasma membrane"/>
    <property type="evidence" value="ECO:0007669"/>
    <property type="project" value="TreeGrafter"/>
</dbReference>
<sequence>MSILRFSKSQFKQSMLTGIPQIIQARGTLRKLLKSFVLIVCFVCCLYQVWSYMEVYWKYPVIVDVYASNPSSITLPAFTVCEYNGIKRSKFCRSYPNLCTPKKSYKDFCQTNSALCMKNLVEPEDKVRNEVGIHPCYSILKIESVNNTMGMADLLKAINSLNGKKRKLVKEINYRFFLDAIHSTRELPRNFSKLREKYRRMGTTRWDFVDEASHGEEELTVRPVFVFNLQGLPTNCFAYNTVLGNGSAVLIKEPQRTGFDISLATEGNDHFYFSTPYVIQMAVHSPFMIVNPFTEGFSIQPCTTYKMYLRKTIKTLLPPPYPTNCTDYVTLWRARGGYGPLNKEMCSDECLFNKSMEMTGCINPMIVTYPNDNAPFCFGGPTLEKELEDCNLNCGPACYEEEMEVKIEEFAFSSTEEKKEAEKCKTGIKLSFVRTKVMAFMYTQKYQGVEAFGYIGGFLGMWLGLSLIAVCDFLETCLSILLHVCKKQRFLRLRKNNNVMKMKMQKQRVFFI</sequence>
<evidence type="ECO:0000256" key="6">
    <source>
        <dbReference type="ARBA" id="ARBA00022989"/>
    </source>
</evidence>
<evidence type="ECO:0000256" key="11">
    <source>
        <dbReference type="ARBA" id="ARBA00023303"/>
    </source>
</evidence>
<proteinExistence type="inferred from homology"/>